<dbReference type="RefSeq" id="XP_034241185.1">
    <property type="nucleotide sequence ID" value="XM_034385294.1"/>
</dbReference>
<feature type="region of interest" description="Disordered" evidence="8">
    <location>
        <begin position="109"/>
        <end position="178"/>
    </location>
</feature>
<feature type="compositionally biased region" description="Low complexity" evidence="8">
    <location>
        <begin position="139"/>
        <end position="152"/>
    </location>
</feature>
<dbReference type="PRINTS" id="PR00041">
    <property type="entry name" value="LEUZIPPRCREB"/>
</dbReference>
<comment type="subcellular location">
    <subcellularLocation>
        <location evidence="1">Nucleus</location>
    </subcellularLocation>
</comment>
<dbReference type="Gene3D" id="1.20.5.170">
    <property type="match status" value="1"/>
</dbReference>
<feature type="coiled-coil region" evidence="7">
    <location>
        <begin position="330"/>
        <end position="378"/>
    </location>
</feature>
<dbReference type="Pfam" id="PF00170">
    <property type="entry name" value="bZIP_1"/>
    <property type="match status" value="1"/>
</dbReference>
<evidence type="ECO:0000256" key="4">
    <source>
        <dbReference type="ARBA" id="ARBA00023159"/>
    </source>
</evidence>
<dbReference type="FunFam" id="1.20.5.170:FF:000054">
    <property type="entry name" value="Cyclic AMP-responsive element-binding protein 3-like 2"/>
    <property type="match status" value="1"/>
</dbReference>
<evidence type="ECO:0000256" key="8">
    <source>
        <dbReference type="SAM" id="MobiDB-lite"/>
    </source>
</evidence>
<organism evidence="11">
    <name type="scientific">Thrips palmi</name>
    <name type="common">Melon thrips</name>
    <dbReference type="NCBI Taxonomy" id="161013"/>
    <lineage>
        <taxon>Eukaryota</taxon>
        <taxon>Metazoa</taxon>
        <taxon>Ecdysozoa</taxon>
        <taxon>Arthropoda</taxon>
        <taxon>Hexapoda</taxon>
        <taxon>Insecta</taxon>
        <taxon>Pterygota</taxon>
        <taxon>Neoptera</taxon>
        <taxon>Paraneoptera</taxon>
        <taxon>Thysanoptera</taxon>
        <taxon>Terebrantia</taxon>
        <taxon>Thripoidea</taxon>
        <taxon>Thripidae</taxon>
        <taxon>Thrips</taxon>
    </lineage>
</organism>
<dbReference type="SMART" id="SM00338">
    <property type="entry name" value="BRLZ"/>
    <property type="match status" value="1"/>
</dbReference>
<evidence type="ECO:0000313" key="11">
    <source>
        <dbReference type="RefSeq" id="XP_034241185.1"/>
    </source>
</evidence>
<dbReference type="InterPro" id="IPR046347">
    <property type="entry name" value="bZIP_sf"/>
</dbReference>
<evidence type="ECO:0000256" key="2">
    <source>
        <dbReference type="ARBA" id="ARBA00023015"/>
    </source>
</evidence>
<dbReference type="OrthoDB" id="674948at2759"/>
<dbReference type="PANTHER" id="PTHR46004">
    <property type="entry name" value="CYCLIC AMP RESPONSE ELEMENT-BINDING PROTEIN A"/>
    <property type="match status" value="1"/>
</dbReference>
<keyword evidence="6" id="KW-0539">Nucleus</keyword>
<protein>
    <submittedName>
        <fullName evidence="11">Cyclic AMP response element-binding protein A-like isoform X1</fullName>
    </submittedName>
</protein>
<evidence type="ECO:0000256" key="7">
    <source>
        <dbReference type="SAM" id="Coils"/>
    </source>
</evidence>
<keyword evidence="7" id="KW-0175">Coiled coil</keyword>
<dbReference type="GO" id="GO:0035497">
    <property type="term" value="F:cAMP response element binding"/>
    <property type="evidence" value="ECO:0007669"/>
    <property type="project" value="TreeGrafter"/>
</dbReference>
<dbReference type="KEGG" id="tpal:117645242"/>
<dbReference type="GeneID" id="117645242"/>
<dbReference type="InterPro" id="IPR004827">
    <property type="entry name" value="bZIP"/>
</dbReference>
<dbReference type="PROSITE" id="PS50217">
    <property type="entry name" value="BZIP"/>
    <property type="match status" value="1"/>
</dbReference>
<name>A0A6P8YUI9_THRPL</name>
<reference evidence="11" key="1">
    <citation type="submission" date="2025-08" db="UniProtKB">
        <authorList>
            <consortium name="RefSeq"/>
        </authorList>
    </citation>
    <scope>IDENTIFICATION</scope>
    <source>
        <tissue evidence="11">Total insect</tissue>
    </source>
</reference>
<keyword evidence="10" id="KW-1185">Reference proteome</keyword>
<keyword evidence="4" id="KW-0010">Activator</keyword>
<evidence type="ECO:0000256" key="6">
    <source>
        <dbReference type="ARBA" id="ARBA00023242"/>
    </source>
</evidence>
<feature type="domain" description="BZIP" evidence="9">
    <location>
        <begin position="312"/>
        <end position="375"/>
    </location>
</feature>
<evidence type="ECO:0000313" key="10">
    <source>
        <dbReference type="Proteomes" id="UP000515158"/>
    </source>
</evidence>
<dbReference type="GO" id="GO:0005634">
    <property type="term" value="C:nucleus"/>
    <property type="evidence" value="ECO:0007669"/>
    <property type="project" value="UniProtKB-SubCell"/>
</dbReference>
<feature type="compositionally biased region" description="Polar residues" evidence="8">
    <location>
        <begin position="167"/>
        <end position="178"/>
    </location>
</feature>
<feature type="compositionally biased region" description="Low complexity" evidence="8">
    <location>
        <begin position="231"/>
        <end position="247"/>
    </location>
</feature>
<dbReference type="Proteomes" id="UP000515158">
    <property type="component" value="Unplaced"/>
</dbReference>
<dbReference type="PROSITE" id="PS00036">
    <property type="entry name" value="BZIP_BASIC"/>
    <property type="match status" value="1"/>
</dbReference>
<evidence type="ECO:0000256" key="1">
    <source>
        <dbReference type="ARBA" id="ARBA00004123"/>
    </source>
</evidence>
<dbReference type="GO" id="GO:0000981">
    <property type="term" value="F:DNA-binding transcription factor activity, RNA polymerase II-specific"/>
    <property type="evidence" value="ECO:0007669"/>
    <property type="project" value="TreeGrafter"/>
</dbReference>
<keyword evidence="2" id="KW-0805">Transcription regulation</keyword>
<dbReference type="AlphaFoldDB" id="A0A6P8YUI9"/>
<dbReference type="InParanoid" id="A0A6P8YUI9"/>
<feature type="region of interest" description="Disordered" evidence="8">
    <location>
        <begin position="205"/>
        <end position="263"/>
    </location>
</feature>
<proteinExistence type="predicted"/>
<keyword evidence="5" id="KW-0804">Transcription</keyword>
<keyword evidence="3" id="KW-0238">DNA-binding</keyword>
<sequence>MEFVVDKPFYDSDLKELWDSDLEPTINDVFKTAADADLDWSGLLQATPSVILHDRLMTEASIGHPAGMHATPIKAEHSYCSLGEDTDSTPDSELSLSARMDDMEEECYPCIPMKNATRTRPDSESSDVSITVKDEPMSESEPSSPESSCPMSPGSPPPSFQEHKTIAHTSSSHPQSLLKQPTVLVSRSSVQQSRVSVLPKLNIKVEPGFSLPPTPPSSTTSDSEGNDHHPSSPSSRQSAQVSSRLLVSPPPSTSTRQPIQTSLISSQPSRIRVLQKGSTGMLLLTEEEKRTLLAEGYPIPTRLPLTKAEEKSLKKIRRKIKNKISAQESRRKKKEYMDALERKVEILQSENSDYRKKIENLEDSNDSLINQLSKLQSLAARASSGNPNALAALATAAATFSSRNSVRHSESLSHGSLASHHSRSSAK</sequence>
<feature type="region of interest" description="Disordered" evidence="8">
    <location>
        <begin position="403"/>
        <end position="427"/>
    </location>
</feature>
<dbReference type="SUPFAM" id="SSF57959">
    <property type="entry name" value="Leucine zipper domain"/>
    <property type="match status" value="1"/>
</dbReference>
<accession>A0A6P8YUI9</accession>
<evidence type="ECO:0000256" key="5">
    <source>
        <dbReference type="ARBA" id="ARBA00023163"/>
    </source>
</evidence>
<evidence type="ECO:0000259" key="9">
    <source>
        <dbReference type="PROSITE" id="PS50217"/>
    </source>
</evidence>
<dbReference type="FunCoup" id="A0A6P8YUI9">
    <property type="interactions" value="23"/>
</dbReference>
<dbReference type="PANTHER" id="PTHR46004:SF3">
    <property type="entry name" value="CYCLIC AMP RESPONSE ELEMENT-BINDING PROTEIN A"/>
    <property type="match status" value="1"/>
</dbReference>
<gene>
    <name evidence="11" type="primary">LOC117645242</name>
</gene>
<evidence type="ECO:0000256" key="3">
    <source>
        <dbReference type="ARBA" id="ARBA00023125"/>
    </source>
</evidence>